<dbReference type="AlphaFoldDB" id="A0A183DUH4"/>
<protein>
    <submittedName>
        <fullName evidence="3">Protein C19orf12 homolog</fullName>
    </submittedName>
</protein>
<dbReference type="WBParaSite" id="GPUH_0001237901-mRNA-1">
    <property type="protein sequence ID" value="GPUH_0001237901-mRNA-1"/>
    <property type="gene ID" value="GPUH_0001237901"/>
</dbReference>
<evidence type="ECO:0000313" key="1">
    <source>
        <dbReference type="EMBL" id="VDN20328.1"/>
    </source>
</evidence>
<reference evidence="3" key="1">
    <citation type="submission" date="2016-06" db="UniProtKB">
        <authorList>
            <consortium name="WormBaseParasite"/>
        </authorList>
    </citation>
    <scope>IDENTIFICATION</scope>
</reference>
<dbReference type="Proteomes" id="UP000271098">
    <property type="component" value="Unassembled WGS sequence"/>
</dbReference>
<organism evidence="3">
    <name type="scientific">Gongylonema pulchrum</name>
    <dbReference type="NCBI Taxonomy" id="637853"/>
    <lineage>
        <taxon>Eukaryota</taxon>
        <taxon>Metazoa</taxon>
        <taxon>Ecdysozoa</taxon>
        <taxon>Nematoda</taxon>
        <taxon>Chromadorea</taxon>
        <taxon>Rhabditida</taxon>
        <taxon>Spirurina</taxon>
        <taxon>Spiruromorpha</taxon>
        <taxon>Spiruroidea</taxon>
        <taxon>Gongylonematidae</taxon>
        <taxon>Gongylonema</taxon>
    </lineage>
</organism>
<evidence type="ECO:0000313" key="3">
    <source>
        <dbReference type="WBParaSite" id="GPUH_0001237901-mRNA-1"/>
    </source>
</evidence>
<gene>
    <name evidence="1" type="ORF">GPUH_LOCUS12366</name>
</gene>
<evidence type="ECO:0000313" key="2">
    <source>
        <dbReference type="Proteomes" id="UP000271098"/>
    </source>
</evidence>
<reference evidence="1 2" key="2">
    <citation type="submission" date="2018-11" db="EMBL/GenBank/DDBJ databases">
        <authorList>
            <consortium name="Pathogen Informatics"/>
        </authorList>
    </citation>
    <scope>NUCLEOTIDE SEQUENCE [LARGE SCALE GENOMIC DNA]</scope>
</reference>
<accession>A0A183DUH4</accession>
<dbReference type="OrthoDB" id="5805760at2759"/>
<dbReference type="InterPro" id="IPR033369">
    <property type="entry name" value="C19orf12"/>
</dbReference>
<dbReference type="EMBL" id="UYRT01079265">
    <property type="protein sequence ID" value="VDN20328.1"/>
    <property type="molecule type" value="Genomic_DNA"/>
</dbReference>
<proteinExistence type="predicted"/>
<sequence length="126" mass="13405">MASVVYLHRVLDVMSETSELRSTTIGIARQAGYAAGGAVLGGLIAGPTGGLLGTIVGGAVGYIRTDPYCNLWLAVQSLSQSEKSSLGHKIQQLVGAVTVEEFMHWIQSEGHRQLILTLLQEAVKRT</sequence>
<dbReference type="Pfam" id="PF20721">
    <property type="entry name" value="C19orf12"/>
    <property type="match status" value="1"/>
</dbReference>
<name>A0A183DUH4_9BILA</name>
<keyword evidence="2" id="KW-1185">Reference proteome</keyword>